<dbReference type="AlphaFoldDB" id="A0A8S9G893"/>
<evidence type="ECO:0000313" key="2">
    <source>
        <dbReference type="EMBL" id="KAF2541454.1"/>
    </source>
</evidence>
<dbReference type="Proteomes" id="UP000712281">
    <property type="component" value="Unassembled WGS sequence"/>
</dbReference>
<feature type="region of interest" description="Disordered" evidence="1">
    <location>
        <begin position="1"/>
        <end position="27"/>
    </location>
</feature>
<dbReference type="EMBL" id="QGKW02002005">
    <property type="protein sequence ID" value="KAF2541454.1"/>
    <property type="molecule type" value="Genomic_DNA"/>
</dbReference>
<evidence type="ECO:0000256" key="1">
    <source>
        <dbReference type="SAM" id="MobiDB-lite"/>
    </source>
</evidence>
<sequence length="116" mass="12904">MVESFVDQGKTEAPVEARGRSEVPVAGSPRRKVMVVVRRRREAPVEARGRREVPVAGSPRREVMVVERRRREAPVVDLVEEKKNRCRHSKRGSGVGSVCPTRPAMTQTAKAQPHGT</sequence>
<feature type="compositionally biased region" description="Basic and acidic residues" evidence="1">
    <location>
        <begin position="9"/>
        <end position="21"/>
    </location>
</feature>
<reference evidence="2" key="1">
    <citation type="submission" date="2019-12" db="EMBL/GenBank/DDBJ databases">
        <title>Genome sequencing and annotation of Brassica cretica.</title>
        <authorList>
            <person name="Studholme D.J."/>
            <person name="Sarris P.F."/>
        </authorList>
    </citation>
    <scope>NUCLEOTIDE SEQUENCE</scope>
    <source>
        <strain evidence="2">PFS-001/15</strain>
        <tissue evidence="2">Leaf</tissue>
    </source>
</reference>
<feature type="region of interest" description="Disordered" evidence="1">
    <location>
        <begin position="84"/>
        <end position="116"/>
    </location>
</feature>
<proteinExistence type="predicted"/>
<gene>
    <name evidence="2" type="ORF">F2Q68_00031708</name>
</gene>
<comment type="caution">
    <text evidence="2">The sequence shown here is derived from an EMBL/GenBank/DDBJ whole genome shotgun (WGS) entry which is preliminary data.</text>
</comment>
<name>A0A8S9G893_BRACR</name>
<protein>
    <submittedName>
        <fullName evidence="2">Uncharacterized protein</fullName>
    </submittedName>
</protein>
<organism evidence="2 3">
    <name type="scientific">Brassica cretica</name>
    <name type="common">Mustard</name>
    <dbReference type="NCBI Taxonomy" id="69181"/>
    <lineage>
        <taxon>Eukaryota</taxon>
        <taxon>Viridiplantae</taxon>
        <taxon>Streptophyta</taxon>
        <taxon>Embryophyta</taxon>
        <taxon>Tracheophyta</taxon>
        <taxon>Spermatophyta</taxon>
        <taxon>Magnoliopsida</taxon>
        <taxon>eudicotyledons</taxon>
        <taxon>Gunneridae</taxon>
        <taxon>Pentapetalae</taxon>
        <taxon>rosids</taxon>
        <taxon>malvids</taxon>
        <taxon>Brassicales</taxon>
        <taxon>Brassicaceae</taxon>
        <taxon>Brassiceae</taxon>
        <taxon>Brassica</taxon>
    </lineage>
</organism>
<evidence type="ECO:0000313" key="3">
    <source>
        <dbReference type="Proteomes" id="UP000712281"/>
    </source>
</evidence>
<feature type="compositionally biased region" description="Polar residues" evidence="1">
    <location>
        <begin position="104"/>
        <end position="116"/>
    </location>
</feature>
<accession>A0A8S9G893</accession>